<evidence type="ECO:0000313" key="2">
    <source>
        <dbReference type="Proteomes" id="UP001589887"/>
    </source>
</evidence>
<proteinExistence type="predicted"/>
<comment type="caution">
    <text evidence="1">The sequence shown here is derived from an EMBL/GenBank/DDBJ whole genome shotgun (WGS) entry which is preliminary data.</text>
</comment>
<dbReference type="RefSeq" id="WP_394318610.1">
    <property type="nucleotide sequence ID" value="NZ_JBHMQV010000009.1"/>
</dbReference>
<dbReference type="Proteomes" id="UP001589887">
    <property type="component" value="Unassembled WGS sequence"/>
</dbReference>
<gene>
    <name evidence="1" type="ORF">ACFH04_11890</name>
</gene>
<name>A0ABV6TF29_9ACTN</name>
<evidence type="ECO:0000313" key="1">
    <source>
        <dbReference type="EMBL" id="MFC0844398.1"/>
    </source>
</evidence>
<reference evidence="1 2" key="1">
    <citation type="submission" date="2024-09" db="EMBL/GenBank/DDBJ databases">
        <authorList>
            <person name="Sun Q."/>
            <person name="Mori K."/>
        </authorList>
    </citation>
    <scope>NUCLEOTIDE SEQUENCE [LARGE SCALE GENOMIC DNA]</scope>
    <source>
        <strain evidence="1 2">JCM 4557</strain>
    </source>
</reference>
<keyword evidence="2" id="KW-1185">Reference proteome</keyword>
<accession>A0ABV6TF29</accession>
<sequence length="70" mass="7457">MPTGMGHRAKPPPGSVADWKVSYQWSGIRARIPHLTTASTSEPTASAAYAPGKPMLRNTLARTWAARAPA</sequence>
<dbReference type="EMBL" id="JBHMQV010000009">
    <property type="protein sequence ID" value="MFC0844398.1"/>
    <property type="molecule type" value="Genomic_DNA"/>
</dbReference>
<protein>
    <submittedName>
        <fullName evidence="1">Uncharacterized protein</fullName>
    </submittedName>
</protein>
<organism evidence="1 2">
    <name type="scientific">Streptomyces noboritoensis</name>
    <dbReference type="NCBI Taxonomy" id="67337"/>
    <lineage>
        <taxon>Bacteria</taxon>
        <taxon>Bacillati</taxon>
        <taxon>Actinomycetota</taxon>
        <taxon>Actinomycetes</taxon>
        <taxon>Kitasatosporales</taxon>
        <taxon>Streptomycetaceae</taxon>
        <taxon>Streptomyces</taxon>
    </lineage>
</organism>